<sequence>MGSAQKPRLVYTIFDGGRWEIFQVKKGEQGWDKPRALGLGTNPTAAFNGNELWIAWEQNKGIAILSLSADKNKEVKNKTFFLKPK</sequence>
<comment type="caution">
    <text evidence="1">The sequence shown here is derived from an EMBL/GenBank/DDBJ whole genome shotgun (WGS) entry which is preliminary data.</text>
</comment>
<feature type="non-terminal residue" evidence="1">
    <location>
        <position position="85"/>
    </location>
</feature>
<reference evidence="1" key="1">
    <citation type="journal article" date="2014" name="Front. Microbiol.">
        <title>High frequency of phylogenetically diverse reductive dehalogenase-homologous genes in deep subseafloor sedimentary metagenomes.</title>
        <authorList>
            <person name="Kawai M."/>
            <person name="Futagami T."/>
            <person name="Toyoda A."/>
            <person name="Takaki Y."/>
            <person name="Nishi S."/>
            <person name="Hori S."/>
            <person name="Arai W."/>
            <person name="Tsubouchi T."/>
            <person name="Morono Y."/>
            <person name="Uchiyama I."/>
            <person name="Ito T."/>
            <person name="Fujiyama A."/>
            <person name="Inagaki F."/>
            <person name="Takami H."/>
        </authorList>
    </citation>
    <scope>NUCLEOTIDE SEQUENCE</scope>
    <source>
        <strain evidence="1">Expedition CK06-06</strain>
    </source>
</reference>
<accession>X1UAU9</accession>
<proteinExistence type="predicted"/>
<dbReference type="AlphaFoldDB" id="X1UAU9"/>
<gene>
    <name evidence="1" type="ORF">S12H4_29892</name>
</gene>
<name>X1UAU9_9ZZZZ</name>
<dbReference type="EMBL" id="BARW01017279">
    <property type="protein sequence ID" value="GAJ00732.1"/>
    <property type="molecule type" value="Genomic_DNA"/>
</dbReference>
<protein>
    <submittedName>
        <fullName evidence="1">Uncharacterized protein</fullName>
    </submittedName>
</protein>
<evidence type="ECO:0000313" key="1">
    <source>
        <dbReference type="EMBL" id="GAJ00732.1"/>
    </source>
</evidence>
<organism evidence="1">
    <name type="scientific">marine sediment metagenome</name>
    <dbReference type="NCBI Taxonomy" id="412755"/>
    <lineage>
        <taxon>unclassified sequences</taxon>
        <taxon>metagenomes</taxon>
        <taxon>ecological metagenomes</taxon>
    </lineage>
</organism>